<keyword evidence="3 6" id="KW-0812">Transmembrane</keyword>
<sequence>MRRRFKKKREESEINITPMLDIVFIMLIFFIVTTSFVKEISIDVNRPTKSPIKEQKKSEVISIRISAEGQIFIQDRLITVDAVRANIESYLALKPQASVVVVSDRDADAGFLVRVIDQSRLAGARNVSLAAPK</sequence>
<evidence type="ECO:0008006" key="8">
    <source>
        <dbReference type="Google" id="ProtNLM"/>
    </source>
</evidence>
<dbReference type="InterPro" id="IPR003400">
    <property type="entry name" value="ExbD"/>
</dbReference>
<evidence type="ECO:0000256" key="5">
    <source>
        <dbReference type="ARBA" id="ARBA00023136"/>
    </source>
</evidence>
<dbReference type="GO" id="GO:0005886">
    <property type="term" value="C:plasma membrane"/>
    <property type="evidence" value="ECO:0007669"/>
    <property type="project" value="UniProtKB-SubCell"/>
</dbReference>
<keyword evidence="5 6" id="KW-0472">Membrane</keyword>
<keyword evidence="4 6" id="KW-1133">Transmembrane helix</keyword>
<accession>A0A381XMA9</accession>
<evidence type="ECO:0000256" key="2">
    <source>
        <dbReference type="ARBA" id="ARBA00022475"/>
    </source>
</evidence>
<reference evidence="7" key="1">
    <citation type="submission" date="2018-05" db="EMBL/GenBank/DDBJ databases">
        <authorList>
            <person name="Lanie J.A."/>
            <person name="Ng W.-L."/>
            <person name="Kazmierczak K.M."/>
            <person name="Andrzejewski T.M."/>
            <person name="Davidsen T.M."/>
            <person name="Wayne K.J."/>
            <person name="Tettelin H."/>
            <person name="Glass J.I."/>
            <person name="Rusch D."/>
            <person name="Podicherti R."/>
            <person name="Tsui H.-C.T."/>
            <person name="Winkler M.E."/>
        </authorList>
    </citation>
    <scope>NUCLEOTIDE SEQUENCE</scope>
</reference>
<evidence type="ECO:0000313" key="7">
    <source>
        <dbReference type="EMBL" id="SVA65914.1"/>
    </source>
</evidence>
<name>A0A381XMA9_9ZZZZ</name>
<evidence type="ECO:0000256" key="6">
    <source>
        <dbReference type="SAM" id="Phobius"/>
    </source>
</evidence>
<dbReference type="PANTHER" id="PTHR30558">
    <property type="entry name" value="EXBD MEMBRANE COMPONENT OF PMF-DRIVEN MACROMOLECULE IMPORT SYSTEM"/>
    <property type="match status" value="1"/>
</dbReference>
<evidence type="ECO:0000256" key="4">
    <source>
        <dbReference type="ARBA" id="ARBA00022989"/>
    </source>
</evidence>
<dbReference type="Gene3D" id="3.30.420.270">
    <property type="match status" value="1"/>
</dbReference>
<evidence type="ECO:0000256" key="1">
    <source>
        <dbReference type="ARBA" id="ARBA00004162"/>
    </source>
</evidence>
<dbReference type="Pfam" id="PF02472">
    <property type="entry name" value="ExbD"/>
    <property type="match status" value="1"/>
</dbReference>
<organism evidence="7">
    <name type="scientific">marine metagenome</name>
    <dbReference type="NCBI Taxonomy" id="408172"/>
    <lineage>
        <taxon>unclassified sequences</taxon>
        <taxon>metagenomes</taxon>
        <taxon>ecological metagenomes</taxon>
    </lineage>
</organism>
<gene>
    <name evidence="7" type="ORF">METZ01_LOCUS118768</name>
</gene>
<proteinExistence type="predicted"/>
<comment type="subcellular location">
    <subcellularLocation>
        <location evidence="1">Cell membrane</location>
        <topology evidence="1">Single-pass membrane protein</topology>
    </subcellularLocation>
</comment>
<evidence type="ECO:0000256" key="3">
    <source>
        <dbReference type="ARBA" id="ARBA00022692"/>
    </source>
</evidence>
<dbReference type="EMBL" id="UINC01015697">
    <property type="protein sequence ID" value="SVA65914.1"/>
    <property type="molecule type" value="Genomic_DNA"/>
</dbReference>
<keyword evidence="2" id="KW-1003">Cell membrane</keyword>
<dbReference type="PANTHER" id="PTHR30558:SF13">
    <property type="entry name" value="BIOPOLYMER TRANSPORT PROTEIN EXBD2"/>
    <property type="match status" value="1"/>
</dbReference>
<dbReference type="AlphaFoldDB" id="A0A381XMA9"/>
<protein>
    <recommendedName>
        <fullName evidence="8">Biopolymer transporter ExbD</fullName>
    </recommendedName>
</protein>
<dbReference type="GO" id="GO:0022857">
    <property type="term" value="F:transmembrane transporter activity"/>
    <property type="evidence" value="ECO:0007669"/>
    <property type="project" value="InterPro"/>
</dbReference>
<feature type="transmembrane region" description="Helical" evidence="6">
    <location>
        <begin position="20"/>
        <end position="37"/>
    </location>
</feature>